<name>A0A562KZ69_9BRAD</name>
<dbReference type="RefSeq" id="WP_145638785.1">
    <property type="nucleotide sequence ID" value="NZ_CP088014.1"/>
</dbReference>
<evidence type="ECO:0000313" key="2">
    <source>
        <dbReference type="Proteomes" id="UP000317176"/>
    </source>
</evidence>
<sequence length="80" mass="9156">MSQSIFKMRNSRATAQQLAKMREELAIIGEKERVLRERSATREVYRYLLDAHRVAAWPTADEDVLNIPQIGKGESNQLAV</sequence>
<evidence type="ECO:0000313" key="1">
    <source>
        <dbReference type="EMBL" id="TWI00720.1"/>
    </source>
</evidence>
<organism evidence="1 2">
    <name type="scientific">Bradyrhizobium daqingense</name>
    <dbReference type="NCBI Taxonomy" id="993502"/>
    <lineage>
        <taxon>Bacteria</taxon>
        <taxon>Pseudomonadati</taxon>
        <taxon>Pseudomonadota</taxon>
        <taxon>Alphaproteobacteria</taxon>
        <taxon>Hyphomicrobiales</taxon>
        <taxon>Nitrobacteraceae</taxon>
        <taxon>Bradyrhizobium</taxon>
    </lineage>
</organism>
<dbReference type="EMBL" id="VLKL01000014">
    <property type="protein sequence ID" value="TWI00720.1"/>
    <property type="molecule type" value="Genomic_DNA"/>
</dbReference>
<comment type="caution">
    <text evidence="1">The sequence shown here is derived from an EMBL/GenBank/DDBJ whole genome shotgun (WGS) entry which is preliminary data.</text>
</comment>
<reference evidence="1 2" key="1">
    <citation type="journal article" date="2015" name="Stand. Genomic Sci.">
        <title>Genomic Encyclopedia of Bacterial and Archaeal Type Strains, Phase III: the genomes of soil and plant-associated and newly described type strains.</title>
        <authorList>
            <person name="Whitman W.B."/>
            <person name="Woyke T."/>
            <person name="Klenk H.P."/>
            <person name="Zhou Y."/>
            <person name="Lilburn T.G."/>
            <person name="Beck B.J."/>
            <person name="De Vos P."/>
            <person name="Vandamme P."/>
            <person name="Eisen J.A."/>
            <person name="Garrity G."/>
            <person name="Hugenholtz P."/>
            <person name="Kyrpides N.C."/>
        </authorList>
    </citation>
    <scope>NUCLEOTIDE SEQUENCE [LARGE SCALE GENOMIC DNA]</scope>
    <source>
        <strain evidence="1 2">CGMCC 1.10947</strain>
    </source>
</reference>
<dbReference type="AlphaFoldDB" id="A0A562KZ69"/>
<proteinExistence type="predicted"/>
<keyword evidence="2" id="KW-1185">Reference proteome</keyword>
<protein>
    <submittedName>
        <fullName evidence="1">Uncharacterized protein</fullName>
    </submittedName>
</protein>
<dbReference type="Proteomes" id="UP000317176">
    <property type="component" value="Unassembled WGS sequence"/>
</dbReference>
<gene>
    <name evidence="1" type="ORF">IQ17_04723</name>
</gene>
<accession>A0A562KZ69</accession>
<dbReference type="OrthoDB" id="8254386at2"/>